<dbReference type="PANTHER" id="PTHR11766:SF1">
    <property type="entry name" value="TYROSINE--TRNA LIGASE"/>
    <property type="match status" value="1"/>
</dbReference>
<evidence type="ECO:0000256" key="2">
    <source>
        <dbReference type="ARBA" id="ARBA00022490"/>
    </source>
</evidence>
<evidence type="ECO:0000256" key="9">
    <source>
        <dbReference type="ARBA" id="ARBA00048248"/>
    </source>
</evidence>
<keyword evidence="14" id="KW-1185">Reference proteome</keyword>
<organism evidence="13 14">
    <name type="scientific">Paenibacillus pasadenensis</name>
    <dbReference type="NCBI Taxonomy" id="217090"/>
    <lineage>
        <taxon>Bacteria</taxon>
        <taxon>Bacillati</taxon>
        <taxon>Bacillota</taxon>
        <taxon>Bacilli</taxon>
        <taxon>Bacillales</taxon>
        <taxon>Paenibacillaceae</taxon>
        <taxon>Paenibacillus</taxon>
    </lineage>
</organism>
<dbReference type="InterPro" id="IPR002307">
    <property type="entry name" value="Tyr-tRNA-ligase"/>
</dbReference>
<dbReference type="CDD" id="cd00165">
    <property type="entry name" value="S4"/>
    <property type="match status" value="1"/>
</dbReference>
<keyword evidence="6 11" id="KW-0694">RNA-binding</keyword>
<dbReference type="InterPro" id="IPR014729">
    <property type="entry name" value="Rossmann-like_a/b/a_fold"/>
</dbReference>
<dbReference type="Gene3D" id="1.10.240.10">
    <property type="entry name" value="Tyrosyl-Transfer RNA Synthetase"/>
    <property type="match status" value="1"/>
</dbReference>
<dbReference type="Pfam" id="PF00579">
    <property type="entry name" value="tRNA-synt_1b"/>
    <property type="match status" value="1"/>
</dbReference>
<comment type="function">
    <text evidence="10">Catalyzes the attachment of tyrosine to tRNA(Tyr) in a two-step reaction: tyrosine is first activated by ATP to form Tyr-AMP and then transferred to the acceptor end of tRNA(Tyr).</text>
</comment>
<dbReference type="FunFam" id="3.40.50.620:FF:000061">
    <property type="entry name" value="Tyrosine--tRNA ligase"/>
    <property type="match status" value="1"/>
</dbReference>
<dbReference type="GO" id="GO:0003723">
    <property type="term" value="F:RNA binding"/>
    <property type="evidence" value="ECO:0007669"/>
    <property type="project" value="UniProtKB-KW"/>
</dbReference>
<comment type="subcellular location">
    <subcellularLocation>
        <location evidence="10">Cytoplasm</location>
    </subcellularLocation>
</comment>
<evidence type="ECO:0000256" key="1">
    <source>
        <dbReference type="ARBA" id="ARBA00011738"/>
    </source>
</evidence>
<evidence type="ECO:0000256" key="4">
    <source>
        <dbReference type="ARBA" id="ARBA00022741"/>
    </source>
</evidence>
<feature type="domain" description="RNA-binding S4" evidence="12">
    <location>
        <begin position="399"/>
        <end position="463"/>
    </location>
</feature>
<sequence>MEKPPLQQGWYRELILLVPSDKKDLFAFHLRKGTPIMSVEEQKEQEKKRLSEAQQEEVGRQLDILARGAAEIVPADGLREKLEQSVLEGRPLNVKLGLDPSAPDIHIGHTVVLQKLRQFQSLGHQVQLIIGDFTGRIGDPTGKSETRKPLSEADVRRNAQTYQDQMFQVLDPERTKLYYNSEWLSPLQFGDILGLAAKSTVARMLERDDFTKRHRAGQPIGIHEFFYPLMQGYDSVALDTDVELGGTDQTFNLLMGRQLQKEYGKRRQIAITMPILEGLDGVQKMSKSLGNYIGISDEPSDMFGKAMSIPDELMAKYFLLATDLDEAEQAGIRDGLESGALHPMEAKQRLAWTLVRQYHGAAAADAAAERFREVFQQRELPEEIEEAFLPAAELEDGAIRLSRLLTVLGLSESGSEARRSVQQGAVRINGERLDDASAELRPRDGDVVQVGRRRMARIRFDKS</sequence>
<comment type="caution">
    <text evidence="13">The sequence shown here is derived from an EMBL/GenBank/DDBJ whole genome shotgun (WGS) entry which is preliminary data.</text>
</comment>
<dbReference type="InterPro" id="IPR036986">
    <property type="entry name" value="S4_RNA-bd_sf"/>
</dbReference>
<evidence type="ECO:0000256" key="10">
    <source>
        <dbReference type="HAMAP-Rule" id="MF_02007"/>
    </source>
</evidence>
<evidence type="ECO:0000256" key="8">
    <source>
        <dbReference type="ARBA" id="ARBA00023146"/>
    </source>
</evidence>
<dbReference type="GO" id="GO:0004831">
    <property type="term" value="F:tyrosine-tRNA ligase activity"/>
    <property type="evidence" value="ECO:0007669"/>
    <property type="project" value="UniProtKB-UniRule"/>
</dbReference>
<dbReference type="InterPro" id="IPR002305">
    <property type="entry name" value="aa-tRNA-synth_Ic"/>
</dbReference>
<dbReference type="SUPFAM" id="SSF52374">
    <property type="entry name" value="Nucleotidylyl transferase"/>
    <property type="match status" value="1"/>
</dbReference>
<dbReference type="InterPro" id="IPR002942">
    <property type="entry name" value="S4_RNA-bd"/>
</dbReference>
<comment type="catalytic activity">
    <reaction evidence="9 10">
        <text>tRNA(Tyr) + L-tyrosine + ATP = L-tyrosyl-tRNA(Tyr) + AMP + diphosphate + H(+)</text>
        <dbReference type="Rhea" id="RHEA:10220"/>
        <dbReference type="Rhea" id="RHEA-COMP:9706"/>
        <dbReference type="Rhea" id="RHEA-COMP:9707"/>
        <dbReference type="ChEBI" id="CHEBI:15378"/>
        <dbReference type="ChEBI" id="CHEBI:30616"/>
        <dbReference type="ChEBI" id="CHEBI:33019"/>
        <dbReference type="ChEBI" id="CHEBI:58315"/>
        <dbReference type="ChEBI" id="CHEBI:78442"/>
        <dbReference type="ChEBI" id="CHEBI:78536"/>
        <dbReference type="ChEBI" id="CHEBI:456215"/>
        <dbReference type="EC" id="6.1.1.1"/>
    </reaction>
</comment>
<gene>
    <name evidence="10" type="primary">tyrS</name>
    <name evidence="13" type="ORF">B8V81_4799</name>
</gene>
<evidence type="ECO:0000313" key="14">
    <source>
        <dbReference type="Proteomes" id="UP000234789"/>
    </source>
</evidence>
<dbReference type="SUPFAM" id="SSF55174">
    <property type="entry name" value="Alpha-L RNA-binding motif"/>
    <property type="match status" value="1"/>
</dbReference>
<evidence type="ECO:0000259" key="12">
    <source>
        <dbReference type="SMART" id="SM00363"/>
    </source>
</evidence>
<dbReference type="GO" id="GO:0006437">
    <property type="term" value="P:tyrosyl-tRNA aminoacylation"/>
    <property type="evidence" value="ECO:0007669"/>
    <property type="project" value="UniProtKB-UniRule"/>
</dbReference>
<dbReference type="NCBIfam" id="TIGR00234">
    <property type="entry name" value="tyrS"/>
    <property type="match status" value="1"/>
</dbReference>
<feature type="short sequence motif" description="'HIGH' region" evidence="10">
    <location>
        <begin position="100"/>
        <end position="109"/>
    </location>
</feature>
<dbReference type="CDD" id="cd00805">
    <property type="entry name" value="TyrRS_core"/>
    <property type="match status" value="1"/>
</dbReference>
<keyword evidence="2 10" id="KW-0963">Cytoplasm</keyword>
<dbReference type="AlphaFoldDB" id="A0A2N5N7Q7"/>
<dbReference type="HAMAP" id="MF_02007">
    <property type="entry name" value="Tyr_tRNA_synth_type2"/>
    <property type="match status" value="1"/>
</dbReference>
<dbReference type="PROSITE" id="PS50889">
    <property type="entry name" value="S4"/>
    <property type="match status" value="1"/>
</dbReference>
<dbReference type="InterPro" id="IPR024108">
    <property type="entry name" value="Tyr-tRNA-ligase_bac_2"/>
</dbReference>
<dbReference type="Pfam" id="PF22421">
    <property type="entry name" value="SYY_C-terminal"/>
    <property type="match status" value="1"/>
</dbReference>
<dbReference type="EMBL" id="NFEZ01000004">
    <property type="protein sequence ID" value="PLT46368.1"/>
    <property type="molecule type" value="Genomic_DNA"/>
</dbReference>
<comment type="subunit">
    <text evidence="1 10">Homodimer.</text>
</comment>
<reference evidence="13 14" key="1">
    <citation type="submission" date="2017-05" db="EMBL/GenBank/DDBJ databases">
        <title>Functional genome analysis of Paenibacillus pasadenensis strain R16: insights on endophytic life style and antifungal activity.</title>
        <authorList>
            <person name="Passera A."/>
            <person name="Marcolungo L."/>
            <person name="Casati P."/>
            <person name="Brasca M."/>
            <person name="Quaglino F."/>
            <person name="Delledonne M."/>
        </authorList>
    </citation>
    <scope>NUCLEOTIDE SEQUENCE [LARGE SCALE GENOMIC DNA]</scope>
    <source>
        <strain evidence="13 14">R16</strain>
    </source>
</reference>
<evidence type="ECO:0000256" key="7">
    <source>
        <dbReference type="ARBA" id="ARBA00022917"/>
    </source>
</evidence>
<keyword evidence="7 10" id="KW-0648">Protein biosynthesis</keyword>
<dbReference type="InterPro" id="IPR001412">
    <property type="entry name" value="aa-tRNA-synth_I_CS"/>
</dbReference>
<keyword evidence="4 10" id="KW-0547">Nucleotide-binding</keyword>
<dbReference type="PRINTS" id="PR01040">
    <property type="entry name" value="TRNASYNTHTYR"/>
</dbReference>
<dbReference type="SMART" id="SM00363">
    <property type="entry name" value="S4"/>
    <property type="match status" value="1"/>
</dbReference>
<dbReference type="Gene3D" id="3.40.50.620">
    <property type="entry name" value="HUPs"/>
    <property type="match status" value="1"/>
</dbReference>
<evidence type="ECO:0000256" key="6">
    <source>
        <dbReference type="ARBA" id="ARBA00022884"/>
    </source>
</evidence>
<dbReference type="GO" id="GO:0005524">
    <property type="term" value="F:ATP binding"/>
    <property type="evidence" value="ECO:0007669"/>
    <property type="project" value="UniProtKB-UniRule"/>
</dbReference>
<protein>
    <recommendedName>
        <fullName evidence="10">Tyrosine--tRNA ligase</fullName>
        <ecNumber evidence="10">6.1.1.1</ecNumber>
    </recommendedName>
    <alternativeName>
        <fullName evidence="10">Tyrosyl-tRNA synthetase</fullName>
        <shortName evidence="10">TyrRS</shortName>
    </alternativeName>
</protein>
<dbReference type="InterPro" id="IPR024088">
    <property type="entry name" value="Tyr-tRNA-ligase_bac-type"/>
</dbReference>
<accession>A0A2N5N7Q7</accession>
<dbReference type="InterPro" id="IPR054608">
    <property type="entry name" value="SYY-like_C"/>
</dbReference>
<evidence type="ECO:0000313" key="13">
    <source>
        <dbReference type="EMBL" id="PLT46368.1"/>
    </source>
</evidence>
<feature type="short sequence motif" description="'KMSKS' region" evidence="10">
    <location>
        <begin position="284"/>
        <end position="288"/>
    </location>
</feature>
<proteinExistence type="inferred from homology"/>
<dbReference type="GO" id="GO:0005829">
    <property type="term" value="C:cytosol"/>
    <property type="evidence" value="ECO:0007669"/>
    <property type="project" value="TreeGrafter"/>
</dbReference>
<keyword evidence="3 10" id="KW-0436">Ligase</keyword>
<dbReference type="PANTHER" id="PTHR11766">
    <property type="entry name" value="TYROSYL-TRNA SYNTHETASE"/>
    <property type="match status" value="1"/>
</dbReference>
<name>A0A2N5N7Q7_9BACL</name>
<dbReference type="Proteomes" id="UP000234789">
    <property type="component" value="Unassembled WGS sequence"/>
</dbReference>
<comment type="similarity">
    <text evidence="10">Belongs to the class-I aminoacyl-tRNA synthetase family. TyrS type 2 subfamily.</text>
</comment>
<keyword evidence="8 10" id="KW-0030">Aminoacyl-tRNA synthetase</keyword>
<keyword evidence="5 10" id="KW-0067">ATP-binding</keyword>
<dbReference type="EC" id="6.1.1.1" evidence="10"/>
<evidence type="ECO:0000256" key="3">
    <source>
        <dbReference type="ARBA" id="ARBA00022598"/>
    </source>
</evidence>
<evidence type="ECO:0000256" key="11">
    <source>
        <dbReference type="PROSITE-ProRule" id="PRU00182"/>
    </source>
</evidence>
<dbReference type="PROSITE" id="PS00178">
    <property type="entry name" value="AA_TRNA_LIGASE_I"/>
    <property type="match status" value="1"/>
</dbReference>
<feature type="binding site" evidence="10">
    <location>
        <position position="287"/>
    </location>
    <ligand>
        <name>ATP</name>
        <dbReference type="ChEBI" id="CHEBI:30616"/>
    </ligand>
</feature>
<dbReference type="Gene3D" id="3.10.290.10">
    <property type="entry name" value="RNA-binding S4 domain"/>
    <property type="match status" value="1"/>
</dbReference>
<evidence type="ECO:0000256" key="5">
    <source>
        <dbReference type="ARBA" id="ARBA00022840"/>
    </source>
</evidence>